<organism evidence="1">
    <name type="scientific">Anguilla anguilla</name>
    <name type="common">European freshwater eel</name>
    <name type="synonym">Muraena anguilla</name>
    <dbReference type="NCBI Taxonomy" id="7936"/>
    <lineage>
        <taxon>Eukaryota</taxon>
        <taxon>Metazoa</taxon>
        <taxon>Chordata</taxon>
        <taxon>Craniata</taxon>
        <taxon>Vertebrata</taxon>
        <taxon>Euteleostomi</taxon>
        <taxon>Actinopterygii</taxon>
        <taxon>Neopterygii</taxon>
        <taxon>Teleostei</taxon>
        <taxon>Anguilliformes</taxon>
        <taxon>Anguillidae</taxon>
        <taxon>Anguilla</taxon>
    </lineage>
</organism>
<proteinExistence type="predicted"/>
<accession>A0A0E9QC06</accession>
<reference evidence="1" key="1">
    <citation type="submission" date="2014-11" db="EMBL/GenBank/DDBJ databases">
        <authorList>
            <person name="Amaro Gonzalez C."/>
        </authorList>
    </citation>
    <scope>NUCLEOTIDE SEQUENCE</scope>
</reference>
<sequence length="36" mass="4291">MYIIDWERISWSVRPLSGSPFVTVLFSRYLGVHHQL</sequence>
<dbReference type="EMBL" id="GBXM01094939">
    <property type="protein sequence ID" value="JAH13638.1"/>
    <property type="molecule type" value="Transcribed_RNA"/>
</dbReference>
<dbReference type="AlphaFoldDB" id="A0A0E9QC06"/>
<protein>
    <submittedName>
        <fullName evidence="1">Uncharacterized protein</fullName>
    </submittedName>
</protein>
<reference evidence="1" key="2">
    <citation type="journal article" date="2015" name="Fish Shellfish Immunol.">
        <title>Early steps in the European eel (Anguilla anguilla)-Vibrio vulnificus interaction in the gills: Role of the RtxA13 toxin.</title>
        <authorList>
            <person name="Callol A."/>
            <person name="Pajuelo D."/>
            <person name="Ebbesson L."/>
            <person name="Teles M."/>
            <person name="MacKenzie S."/>
            <person name="Amaro C."/>
        </authorList>
    </citation>
    <scope>NUCLEOTIDE SEQUENCE</scope>
</reference>
<evidence type="ECO:0000313" key="1">
    <source>
        <dbReference type="EMBL" id="JAH13638.1"/>
    </source>
</evidence>
<name>A0A0E9QC06_ANGAN</name>